<sequence length="254" mass="28558">MPIARSLSTLQSHVLSHHHTISFAEAFDDQTLADLENLTTAATLPSKSSKLYRVALNFQELEYYHPDVSATGTEQFPFSARKLKELRLNFQKGNKVNLQVDLSINAIYGSYKLLDYPITSLSADILEGIEFELNSNITKTLAAKKLPSLKYLKISNTDNSQNVITMVSHCPNLSFFNSQTLSPSSGRTVTRPVLHADSLPRFQFMRIDNITQTNSNSFDNYYKLSHRQPSGVEFFKYSATLPRDKPAKVVFPAS</sequence>
<evidence type="ECO:0000313" key="1">
    <source>
        <dbReference type="EMBL" id="KAH3682970.1"/>
    </source>
</evidence>
<protein>
    <submittedName>
        <fullName evidence="1">Uncharacterized protein</fullName>
    </submittedName>
</protein>
<dbReference type="EMBL" id="JAEUBG010003301">
    <property type="protein sequence ID" value="KAH3682970.1"/>
    <property type="molecule type" value="Genomic_DNA"/>
</dbReference>
<organism evidence="1 2">
    <name type="scientific">Wickerhamomyces pijperi</name>
    <name type="common">Yeast</name>
    <name type="synonym">Pichia pijperi</name>
    <dbReference type="NCBI Taxonomy" id="599730"/>
    <lineage>
        <taxon>Eukaryota</taxon>
        <taxon>Fungi</taxon>
        <taxon>Dikarya</taxon>
        <taxon>Ascomycota</taxon>
        <taxon>Saccharomycotina</taxon>
        <taxon>Saccharomycetes</taxon>
        <taxon>Phaffomycetales</taxon>
        <taxon>Wickerhamomycetaceae</taxon>
        <taxon>Wickerhamomyces</taxon>
    </lineage>
</organism>
<dbReference type="Proteomes" id="UP000774326">
    <property type="component" value="Unassembled WGS sequence"/>
</dbReference>
<accession>A0A9P8TLD4</accession>
<reference evidence="1" key="2">
    <citation type="submission" date="2021-01" db="EMBL/GenBank/DDBJ databases">
        <authorList>
            <person name="Schikora-Tamarit M.A."/>
        </authorList>
    </citation>
    <scope>NUCLEOTIDE SEQUENCE</scope>
    <source>
        <strain evidence="1">CBS2887</strain>
    </source>
</reference>
<proteinExistence type="predicted"/>
<dbReference type="AlphaFoldDB" id="A0A9P8TLD4"/>
<comment type="caution">
    <text evidence="1">The sequence shown here is derived from an EMBL/GenBank/DDBJ whole genome shotgun (WGS) entry which is preliminary data.</text>
</comment>
<name>A0A9P8TLD4_WICPI</name>
<keyword evidence="2" id="KW-1185">Reference proteome</keyword>
<evidence type="ECO:0000313" key="2">
    <source>
        <dbReference type="Proteomes" id="UP000774326"/>
    </source>
</evidence>
<reference evidence="1" key="1">
    <citation type="journal article" date="2021" name="Open Biol.">
        <title>Shared evolutionary footprints suggest mitochondrial oxidative damage underlies multiple complex I losses in fungi.</title>
        <authorList>
            <person name="Schikora-Tamarit M.A."/>
            <person name="Marcet-Houben M."/>
            <person name="Nosek J."/>
            <person name="Gabaldon T."/>
        </authorList>
    </citation>
    <scope>NUCLEOTIDE SEQUENCE</scope>
    <source>
        <strain evidence="1">CBS2887</strain>
    </source>
</reference>
<gene>
    <name evidence="1" type="ORF">WICPIJ_006057</name>
</gene>